<dbReference type="Gene3D" id="1.10.10.10">
    <property type="entry name" value="Winged helix-like DNA-binding domain superfamily/Winged helix DNA-binding domain"/>
    <property type="match status" value="2"/>
</dbReference>
<dbReference type="PANTHER" id="PTHR34293">
    <property type="entry name" value="HTH-TYPE TRANSCRIPTIONAL REGULATOR TRMBL2"/>
    <property type="match status" value="1"/>
</dbReference>
<evidence type="ECO:0000313" key="3">
    <source>
        <dbReference type="Proteomes" id="UP001499884"/>
    </source>
</evidence>
<evidence type="ECO:0000259" key="1">
    <source>
        <dbReference type="SMART" id="SM00421"/>
    </source>
</evidence>
<organism evidence="2 3">
    <name type="scientific">Streptomyces tremellae</name>
    <dbReference type="NCBI Taxonomy" id="1124239"/>
    <lineage>
        <taxon>Bacteria</taxon>
        <taxon>Bacillati</taxon>
        <taxon>Actinomycetota</taxon>
        <taxon>Actinomycetes</taxon>
        <taxon>Kitasatosporales</taxon>
        <taxon>Streptomycetaceae</taxon>
        <taxon>Streptomyces</taxon>
    </lineage>
</organism>
<dbReference type="RefSeq" id="WP_345647186.1">
    <property type="nucleotide sequence ID" value="NZ_BAABEP010000019.1"/>
</dbReference>
<protein>
    <submittedName>
        <fullName evidence="2">LuxR family transcriptional regulator</fullName>
    </submittedName>
</protein>
<comment type="caution">
    <text evidence="2">The sequence shown here is derived from an EMBL/GenBank/DDBJ whole genome shotgun (WGS) entry which is preliminary data.</text>
</comment>
<evidence type="ECO:0000313" key="2">
    <source>
        <dbReference type="EMBL" id="GAA3732324.1"/>
    </source>
</evidence>
<name>A0ABP7F6I5_9ACTN</name>
<dbReference type="SUPFAM" id="SSF46894">
    <property type="entry name" value="C-terminal effector domain of the bipartite response regulators"/>
    <property type="match status" value="1"/>
</dbReference>
<dbReference type="EMBL" id="BAABEP010000019">
    <property type="protein sequence ID" value="GAA3732324.1"/>
    <property type="molecule type" value="Genomic_DNA"/>
</dbReference>
<dbReference type="PANTHER" id="PTHR34293:SF1">
    <property type="entry name" value="HTH-TYPE TRANSCRIPTIONAL REGULATOR TRMBL2"/>
    <property type="match status" value="1"/>
</dbReference>
<dbReference type="Proteomes" id="UP001499884">
    <property type="component" value="Unassembled WGS sequence"/>
</dbReference>
<gene>
    <name evidence="2" type="ORF">GCM10023082_32340</name>
</gene>
<dbReference type="InterPro" id="IPR000792">
    <property type="entry name" value="Tscrpt_reg_LuxR_C"/>
</dbReference>
<dbReference type="InterPro" id="IPR036388">
    <property type="entry name" value="WH-like_DNA-bd_sf"/>
</dbReference>
<dbReference type="SMART" id="SM00421">
    <property type="entry name" value="HTH_LUXR"/>
    <property type="match status" value="1"/>
</dbReference>
<dbReference type="InterPro" id="IPR051797">
    <property type="entry name" value="TrmB-like"/>
</dbReference>
<dbReference type="InterPro" id="IPR036390">
    <property type="entry name" value="WH_DNA-bd_sf"/>
</dbReference>
<feature type="domain" description="HTH luxR-type" evidence="1">
    <location>
        <begin position="261"/>
        <end position="318"/>
    </location>
</feature>
<dbReference type="SUPFAM" id="SSF46785">
    <property type="entry name" value="Winged helix' DNA-binding domain"/>
    <property type="match status" value="1"/>
</dbReference>
<dbReference type="InterPro" id="IPR002831">
    <property type="entry name" value="Tscrpt_reg_TrmB_N"/>
</dbReference>
<sequence>MLGAIGLDERQESAYRALVAIGAAEVAELAHRLALPEHDIEAALRRLERHGLAAQSSSRAGRWVAAPPALALGALLTQHRHELEQAELAAVLLAEEYRAEVGEAAVHDLVEVVTGASAVSHRFRQLQLGAAEEVCALVTGAPIVVSGRENTAEEEAATRGVRYRVVVEQEVLAAPGGVEELATALGRDERVRVADRVPTKLVIADRALAMVPLTGADTEPTALVVHASGLLESLYALFDAVWRESMPLALDRRGSVRSEGRAEPDATDLRVLSLLLAGMTDASVAKQLDLGLRTVQRRVKGLMEMSGVTTRLQLGWHAYERGWVARDAPRGGVRPGPGR</sequence>
<dbReference type="Pfam" id="PF01978">
    <property type="entry name" value="TrmB"/>
    <property type="match status" value="1"/>
</dbReference>
<reference evidence="3" key="1">
    <citation type="journal article" date="2019" name="Int. J. Syst. Evol. Microbiol.">
        <title>The Global Catalogue of Microorganisms (GCM) 10K type strain sequencing project: providing services to taxonomists for standard genome sequencing and annotation.</title>
        <authorList>
            <consortium name="The Broad Institute Genomics Platform"/>
            <consortium name="The Broad Institute Genome Sequencing Center for Infectious Disease"/>
            <person name="Wu L."/>
            <person name="Ma J."/>
        </authorList>
    </citation>
    <scope>NUCLEOTIDE SEQUENCE [LARGE SCALE GENOMIC DNA]</scope>
    <source>
        <strain evidence="3">JCM 30846</strain>
    </source>
</reference>
<keyword evidence="3" id="KW-1185">Reference proteome</keyword>
<dbReference type="InterPro" id="IPR016032">
    <property type="entry name" value="Sig_transdc_resp-reg_C-effctor"/>
</dbReference>
<accession>A0ABP7F6I5</accession>
<proteinExistence type="predicted"/>